<keyword evidence="4" id="KW-1003">Cell membrane</keyword>
<evidence type="ECO:0000313" key="16">
    <source>
        <dbReference type="EMBL" id="KAJ9582897.1"/>
    </source>
</evidence>
<evidence type="ECO:0000256" key="1">
    <source>
        <dbReference type="ARBA" id="ARBA00004651"/>
    </source>
</evidence>
<gene>
    <name evidence="16" type="ORF">L9F63_022758</name>
</gene>
<keyword evidence="8 13" id="KW-0472">Membrane</keyword>
<dbReference type="PANTHER" id="PTHR42643:SF24">
    <property type="entry name" value="IONOTROPIC RECEPTOR 60A"/>
    <property type="match status" value="1"/>
</dbReference>
<keyword evidence="7" id="KW-0406">Ion transport</keyword>
<feature type="domain" description="Ionotropic glutamate receptor C-terminal" evidence="14">
    <location>
        <begin position="516"/>
        <end position="791"/>
    </location>
</feature>
<dbReference type="Gene3D" id="3.40.190.10">
    <property type="entry name" value="Periplasmic binding protein-like II"/>
    <property type="match status" value="1"/>
</dbReference>
<dbReference type="GO" id="GO:0005886">
    <property type="term" value="C:plasma membrane"/>
    <property type="evidence" value="ECO:0007669"/>
    <property type="project" value="UniProtKB-SubCell"/>
</dbReference>
<evidence type="ECO:0000313" key="17">
    <source>
        <dbReference type="Proteomes" id="UP001233999"/>
    </source>
</evidence>
<dbReference type="InterPro" id="IPR001320">
    <property type="entry name" value="Iontro_rcpt_C"/>
</dbReference>
<evidence type="ECO:0000256" key="10">
    <source>
        <dbReference type="ARBA" id="ARBA00023180"/>
    </source>
</evidence>
<evidence type="ECO:0000256" key="2">
    <source>
        <dbReference type="ARBA" id="ARBA00008685"/>
    </source>
</evidence>
<feature type="transmembrane region" description="Helical" evidence="13">
    <location>
        <begin position="507"/>
        <end position="533"/>
    </location>
</feature>
<dbReference type="EMBL" id="JASPKZ010007721">
    <property type="protein sequence ID" value="KAJ9582897.1"/>
    <property type="molecule type" value="Genomic_DNA"/>
</dbReference>
<organism evidence="16 17">
    <name type="scientific">Diploptera punctata</name>
    <name type="common">Pacific beetle cockroach</name>
    <dbReference type="NCBI Taxonomy" id="6984"/>
    <lineage>
        <taxon>Eukaryota</taxon>
        <taxon>Metazoa</taxon>
        <taxon>Ecdysozoa</taxon>
        <taxon>Arthropoda</taxon>
        <taxon>Hexapoda</taxon>
        <taxon>Insecta</taxon>
        <taxon>Pterygota</taxon>
        <taxon>Neoptera</taxon>
        <taxon>Polyneoptera</taxon>
        <taxon>Dictyoptera</taxon>
        <taxon>Blattodea</taxon>
        <taxon>Blaberoidea</taxon>
        <taxon>Blaberidae</taxon>
        <taxon>Diplopterinae</taxon>
        <taxon>Diploptera</taxon>
    </lineage>
</organism>
<comment type="similarity">
    <text evidence="2">Belongs to the glutamate-gated ion channel (TC 1.A.10.1) family.</text>
</comment>
<comment type="subcellular location">
    <subcellularLocation>
        <location evidence="1">Cell membrane</location>
        <topology evidence="1">Multi-pass membrane protein</topology>
    </subcellularLocation>
</comment>
<dbReference type="GO" id="GO:0050906">
    <property type="term" value="P:detection of stimulus involved in sensory perception"/>
    <property type="evidence" value="ECO:0007669"/>
    <property type="project" value="UniProtKB-ARBA"/>
</dbReference>
<evidence type="ECO:0000256" key="4">
    <source>
        <dbReference type="ARBA" id="ARBA00022475"/>
    </source>
</evidence>
<feature type="domain" description="Ionotropic glutamate receptor L-glutamate and glycine-binding" evidence="15">
    <location>
        <begin position="399"/>
        <end position="498"/>
    </location>
</feature>
<evidence type="ECO:0008006" key="18">
    <source>
        <dbReference type="Google" id="ProtNLM"/>
    </source>
</evidence>
<dbReference type="GO" id="GO:0015276">
    <property type="term" value="F:ligand-gated monoatomic ion channel activity"/>
    <property type="evidence" value="ECO:0007669"/>
    <property type="project" value="InterPro"/>
</dbReference>
<feature type="transmembrane region" description="Helical" evidence="13">
    <location>
        <begin position="784"/>
        <end position="804"/>
    </location>
</feature>
<evidence type="ECO:0000259" key="15">
    <source>
        <dbReference type="Pfam" id="PF10613"/>
    </source>
</evidence>
<evidence type="ECO:0000259" key="14">
    <source>
        <dbReference type="Pfam" id="PF00060"/>
    </source>
</evidence>
<dbReference type="AlphaFoldDB" id="A0AAD8EAQ5"/>
<dbReference type="InterPro" id="IPR052192">
    <property type="entry name" value="Insect_Ionotropic_Sensory_Rcpt"/>
</dbReference>
<accession>A0AAD8EAQ5</accession>
<evidence type="ECO:0000256" key="12">
    <source>
        <dbReference type="ARBA" id="ARBA00023303"/>
    </source>
</evidence>
<dbReference type="Gene3D" id="1.10.287.70">
    <property type="match status" value="1"/>
</dbReference>
<keyword evidence="6 13" id="KW-1133">Transmembrane helix</keyword>
<feature type="transmembrane region" description="Helical" evidence="13">
    <location>
        <begin position="585"/>
        <end position="611"/>
    </location>
</feature>
<dbReference type="Proteomes" id="UP001233999">
    <property type="component" value="Unassembled WGS sequence"/>
</dbReference>
<dbReference type="InterPro" id="IPR019594">
    <property type="entry name" value="Glu/Gly-bd"/>
</dbReference>
<proteinExistence type="inferred from homology"/>
<comment type="caution">
    <text evidence="16">The sequence shown here is derived from an EMBL/GenBank/DDBJ whole genome shotgun (WGS) entry which is preliminary data.</text>
</comment>
<keyword evidence="10" id="KW-0325">Glycoprotein</keyword>
<keyword evidence="9" id="KW-0675">Receptor</keyword>
<keyword evidence="5 13" id="KW-0812">Transmembrane</keyword>
<evidence type="ECO:0000256" key="3">
    <source>
        <dbReference type="ARBA" id="ARBA00022448"/>
    </source>
</evidence>
<evidence type="ECO:0000256" key="13">
    <source>
        <dbReference type="SAM" id="Phobius"/>
    </source>
</evidence>
<dbReference type="FunFam" id="1.10.287.70:FF:000143">
    <property type="entry name" value="Probable glutamate receptor"/>
    <property type="match status" value="1"/>
</dbReference>
<keyword evidence="17" id="KW-1185">Reference proteome</keyword>
<keyword evidence="12" id="KW-0407">Ion channel</keyword>
<keyword evidence="3" id="KW-0813">Transport</keyword>
<sequence>MVYVCVFLAIVIDVKFKNIDYENFARRVKQFLKEDARQNLKHGELKVEIFTSTNINFQKDTLAVISILYCEDTWNLYTHFQNEHMLHMAITEADCPRLPKDEGITVPLVSVQHSSSQVILDIKTSQLSSWTSCSLIYDDTLDAEVVARIIKSLSDPSTGKEEKAATVSVFKIQESNTEWERRKTVMRVLKNLPTRILGNNFVVAVGVDLVGVLMEASKSLGLSNPENQWLYLISDMNALGHNMSGIISLLSEGENIAFVYNTTSNDNRCKGGLYCHIEELLSNFIVSLDKILKDEIEVMEQVSSEEWEFIRPSKNKRRNDILQLMNLYTIDGGHCDNCSFWTLVAGDTWGLDYLKKEKNNSYREGRHLIPVGTWTPQIGIKVAGHLFPHTLHGFGGRNLPIISFHDPPWQIITFNETEQGAEYKGFMFQIVDEMAKHLNFSYTVMIPTDNREGWTNETSSNGSKRVFLAVGAFTVTERRKSLVNFTIPISIQVSTLLTSRPGEVSRALIFIAPFSYDTWICIVVMMAIVTPILNHFHKHSPYYEYFYGKSITRGLNSLYNCLWYVYGALMQQGGMHLPEADSGRILVGAWWLVVLVIVTSYGGNLVAFLTFPRYEDSITNLEELMARKSTVSWGIPKDSPIENHLKDSEFPKFKGLLKGSKLHEMQDKDVMSRVRSGSHIYMDWKINLLFHMKKEFLATNRCDFTLGEEEFLEDQVAMMMELRNPYLGLVNEHYFATIRRLQQSGLIYKWYEDHLPRKDRCWGTSRIMEATTHTVNLDDMQGSFFVLGMGCGCAVIIILMEFCYHHYKLSKEKKVVKPFKT</sequence>
<protein>
    <recommendedName>
        <fullName evidence="18">Ionotropic receptor 93a</fullName>
    </recommendedName>
</protein>
<reference evidence="16" key="1">
    <citation type="journal article" date="2023" name="IScience">
        <title>Live-bearing cockroach genome reveals convergent evolutionary mechanisms linked to viviparity in insects and beyond.</title>
        <authorList>
            <person name="Fouks B."/>
            <person name="Harrison M.C."/>
            <person name="Mikhailova A.A."/>
            <person name="Marchal E."/>
            <person name="English S."/>
            <person name="Carruthers M."/>
            <person name="Jennings E.C."/>
            <person name="Chiamaka E.L."/>
            <person name="Frigard R.A."/>
            <person name="Pippel M."/>
            <person name="Attardo G.M."/>
            <person name="Benoit J.B."/>
            <person name="Bornberg-Bauer E."/>
            <person name="Tobe S.S."/>
        </authorList>
    </citation>
    <scope>NUCLEOTIDE SEQUENCE</scope>
    <source>
        <strain evidence="16">Stay&amp;Tobe</strain>
    </source>
</reference>
<dbReference type="PANTHER" id="PTHR42643">
    <property type="entry name" value="IONOTROPIC RECEPTOR 20A-RELATED"/>
    <property type="match status" value="1"/>
</dbReference>
<dbReference type="Pfam" id="PF10613">
    <property type="entry name" value="Lig_chan-Glu_bd"/>
    <property type="match status" value="1"/>
</dbReference>
<evidence type="ECO:0000256" key="11">
    <source>
        <dbReference type="ARBA" id="ARBA00023286"/>
    </source>
</evidence>
<evidence type="ECO:0000256" key="7">
    <source>
        <dbReference type="ARBA" id="ARBA00023065"/>
    </source>
</evidence>
<evidence type="ECO:0000256" key="9">
    <source>
        <dbReference type="ARBA" id="ARBA00023170"/>
    </source>
</evidence>
<dbReference type="SUPFAM" id="SSF53850">
    <property type="entry name" value="Periplasmic binding protein-like II"/>
    <property type="match status" value="1"/>
</dbReference>
<evidence type="ECO:0000256" key="8">
    <source>
        <dbReference type="ARBA" id="ARBA00023136"/>
    </source>
</evidence>
<evidence type="ECO:0000256" key="6">
    <source>
        <dbReference type="ARBA" id="ARBA00022989"/>
    </source>
</evidence>
<keyword evidence="11" id="KW-1071">Ligand-gated ion channel</keyword>
<name>A0AAD8EAQ5_DIPPU</name>
<reference evidence="16" key="2">
    <citation type="submission" date="2023-05" db="EMBL/GenBank/DDBJ databases">
        <authorList>
            <person name="Fouks B."/>
        </authorList>
    </citation>
    <scope>NUCLEOTIDE SEQUENCE</scope>
    <source>
        <strain evidence="16">Stay&amp;Tobe</strain>
        <tissue evidence="16">Testes</tissue>
    </source>
</reference>
<evidence type="ECO:0000256" key="5">
    <source>
        <dbReference type="ARBA" id="ARBA00022692"/>
    </source>
</evidence>
<dbReference type="Pfam" id="PF00060">
    <property type="entry name" value="Lig_chan"/>
    <property type="match status" value="1"/>
</dbReference>